<feature type="compositionally biased region" description="Basic and acidic residues" evidence="2">
    <location>
        <begin position="1585"/>
        <end position="1627"/>
    </location>
</feature>
<dbReference type="Pfam" id="PF05593">
    <property type="entry name" value="RHS_repeat"/>
    <property type="match status" value="5"/>
</dbReference>
<proteinExistence type="predicted"/>
<dbReference type="Pfam" id="PF20148">
    <property type="entry name" value="DUF6531"/>
    <property type="match status" value="1"/>
</dbReference>
<dbReference type="STRING" id="218821.SAMN05421837_102539"/>
<sequence length="1772" mass="190591">MSNPLIAQTQDSTKAYSGISLLESANDLKSAIESGDWASVALGAVGTALDALSMAMDPFGAILAAGVGWLIEHVGPLKEALNALTGNADEIAAQSETWKNVATELGSVGEDLTGMVKADTASWTGNAGDTYRQRAQDTVTLLETAQKGCEGASSGVKTAGEVVAAVRALVRDIIAELVGHLISWALQVVFTLGIGLTWVVPQVINAVAKTASKIADLTKRLVKALQALIPLLKRAGDLFSDAAKALKNIKPGKAGPAPKHADINGNPKGLDGPKGKGGPDAPPPKTDPPPTPKGGDGNTTPSGAKGDSTTPSGDHTPPPPKSDPPPASKGPDETPKSPDPTPPPAAKGADTTPSSTPKGDPKGDGGRIKDNNPKPDEHTTQTKDKTDCGDPIDVATGAVMLVQEDVSLPGALPLVVERTHLSSYRAGRLFGPTWASTLDERLEVEPDGLHLALADGTLLRFPVPAGVEAVVPDSGPYLALRRVRHGFVVGDPQSDRMRYFAGRAGDTTLPLRAIVDGTRNRIVFRYRDGVPVAVEHSGGYRVEIDSAGGLVTAVRAAGSPVPLAEYTYDAARRLVRVVDAVGTPQEFTYDADGRLTRWEDVNGRWYRYGYDSQGRCVRAQGTDGYLDTTLAFEPGVTTVTDSLGAVTRYRLDERLRVIGQTDPLGNTTSAERDRFGRVVAETDELGNVTRWDYDEAGNPTAVTRPDGSRLVVGHDDRHRPVAVTGPDGAVWRYEYDADGSLARTVDPTGAATSYTYDPFTGTVDSVTDALGGVTRIQANAAGLPLLVTAPDGAVWRYGYDALGNTTSETDPLGHTTTFVSDAAGQLVQRRDADGAVERFAATARGSFEERTDPRGGVTRIEYAQFDLPVSERDADGGTLKYGYDTELRLTSVTNERGLVWRYEYDAAGRKVGETDYNGRVLRYGYDAAGRLVSRTNGAGQTITLERDAVGRVVRRSSADEVAVFTYDEAGRMVSAANAHSEVRYTYDALGRVLAESINGRTVAYRYDALGRRVARRTPSGAESVVGYDAVARPVALTTAGRTLRFGYNAAGRETVRELVTRTGPVAQLRQDWTPTGQLSAQTVLRGPDTLQRREYGYLPDGYLAGVTDLISGQRTLDVDPRGRVRSVRGPRWQEDYEYDASGAVTGAGWSGGPQAGGPRSYTGTLLTSAGPTRYSHDGEGRVVARERHGQRWTYEWSAENRLTGVRTPDGTTWRYRYDPFGRRIAKQRLDGSGAVAEQVEFAWDGQVPAEQVHSGPGRPPVATVWEYAPGSPLPLTQTERVLGAGGDRFHAIVADLVGAPAELVDDTGALAGHLHTALWGPAVSAGGTASTPLRFPGQYHDPETGLHYNRHRFYDPETGRFLSHDPLGLTPAPDSMSYVDNPTAMTDPLGLGPQRTTPCAAAAARAQAHPYARGNDGPSTSNRKYPESTYGDRNAERKRLNEKYDYKIDGDKTHQNEHAAGYDILSDNGGAKGLRKDKDNKPLENNAYAYYEDHANHRYHPGTGKGGANHESGFTKGDVRNDPNTSPDANLKYDDRLGSYRHAQRSAIEGNDPSTAVQLNQLGYGHQQGFGKTGNDTFSDQVYHGNDKNHVHHEDHPLYDKDKADAAKAEQDRRDAVKNDPNHPDRKAWEDEQKRMAIADDSYHKMIDDMRSSGEGMRYNPQAGQAVPAGGHTADHGTVTTKPIDKWDAAEMHGARDGARTGEWPGYGGFYKNPTAEDWAKLERGELDPPQIKNMPDPTDAQISDAAAKFKAHHDPLWARQQEGLANQMDVD</sequence>
<dbReference type="InterPro" id="IPR056823">
    <property type="entry name" value="TEN-like_YD-shell"/>
</dbReference>
<dbReference type="InterPro" id="IPR022385">
    <property type="entry name" value="Rhs_assc_core"/>
</dbReference>
<evidence type="ECO:0000256" key="1">
    <source>
        <dbReference type="ARBA" id="ARBA00022737"/>
    </source>
</evidence>
<feature type="compositionally biased region" description="Polar residues" evidence="2">
    <location>
        <begin position="1161"/>
        <end position="1170"/>
    </location>
</feature>
<keyword evidence="6" id="KW-1185">Reference proteome</keyword>
<name>A0A1H5QD43_9PSEU</name>
<dbReference type="SUPFAM" id="SSF140453">
    <property type="entry name" value="EsxAB dimer-like"/>
    <property type="match status" value="1"/>
</dbReference>
<feature type="region of interest" description="Disordered" evidence="2">
    <location>
        <begin position="249"/>
        <end position="390"/>
    </location>
</feature>
<dbReference type="RefSeq" id="WP_091388989.1">
    <property type="nucleotide sequence ID" value="NZ_FNUJ01000002.1"/>
</dbReference>
<feature type="region of interest" description="Disordered" evidence="2">
    <location>
        <begin position="1566"/>
        <end position="1627"/>
    </location>
</feature>
<organism evidence="5 6">
    <name type="scientific">Amycolatopsis pretoriensis</name>
    <dbReference type="NCBI Taxonomy" id="218821"/>
    <lineage>
        <taxon>Bacteria</taxon>
        <taxon>Bacillati</taxon>
        <taxon>Actinomycetota</taxon>
        <taxon>Actinomycetes</taxon>
        <taxon>Pseudonocardiales</taxon>
        <taxon>Pseudonocardiaceae</taxon>
        <taxon>Amycolatopsis</taxon>
    </lineage>
</organism>
<feature type="compositionally biased region" description="Low complexity" evidence="2">
    <location>
        <begin position="1400"/>
        <end position="1412"/>
    </location>
</feature>
<evidence type="ECO:0000313" key="5">
    <source>
        <dbReference type="EMBL" id="SEF24033.1"/>
    </source>
</evidence>
<evidence type="ECO:0000259" key="4">
    <source>
        <dbReference type="Pfam" id="PF25023"/>
    </source>
</evidence>
<dbReference type="InterPro" id="IPR045351">
    <property type="entry name" value="DUF6531"/>
</dbReference>
<dbReference type="NCBIfam" id="TIGR03696">
    <property type="entry name" value="Rhs_assc_core"/>
    <property type="match status" value="1"/>
</dbReference>
<dbReference type="Proteomes" id="UP000198878">
    <property type="component" value="Unassembled WGS sequence"/>
</dbReference>
<feature type="region of interest" description="Disordered" evidence="2">
    <location>
        <begin position="1400"/>
        <end position="1438"/>
    </location>
</feature>
<dbReference type="PANTHER" id="PTHR32305:SF15">
    <property type="entry name" value="PROTEIN RHSA-RELATED"/>
    <property type="match status" value="1"/>
</dbReference>
<dbReference type="EMBL" id="FNUJ01000002">
    <property type="protein sequence ID" value="SEF24033.1"/>
    <property type="molecule type" value="Genomic_DNA"/>
</dbReference>
<dbReference type="InterPro" id="IPR038332">
    <property type="entry name" value="PPE_sf"/>
</dbReference>
<dbReference type="Gene3D" id="2.180.10.10">
    <property type="entry name" value="RHS repeat-associated core"/>
    <property type="match status" value="3"/>
</dbReference>
<dbReference type="InterPro" id="IPR050708">
    <property type="entry name" value="T6SS_VgrG/RHS"/>
</dbReference>
<feature type="compositionally biased region" description="Pro residues" evidence="2">
    <location>
        <begin position="316"/>
        <end position="328"/>
    </location>
</feature>
<accession>A0A1H5QD43</accession>
<reference evidence="6" key="1">
    <citation type="submission" date="2016-10" db="EMBL/GenBank/DDBJ databases">
        <authorList>
            <person name="Varghese N."/>
            <person name="Submissions S."/>
        </authorList>
    </citation>
    <scope>NUCLEOTIDE SEQUENCE [LARGE SCALE GENOMIC DNA]</scope>
    <source>
        <strain evidence="6">DSM 44654</strain>
    </source>
</reference>
<dbReference type="NCBIfam" id="TIGR01643">
    <property type="entry name" value="YD_repeat_2x"/>
    <property type="match status" value="10"/>
</dbReference>
<feature type="compositionally biased region" description="Pro residues" evidence="2">
    <location>
        <begin position="280"/>
        <end position="292"/>
    </location>
</feature>
<gene>
    <name evidence="5" type="ORF">SAMN05421837_102539</name>
</gene>
<dbReference type="PANTHER" id="PTHR32305">
    <property type="match status" value="1"/>
</dbReference>
<evidence type="ECO:0000259" key="3">
    <source>
        <dbReference type="Pfam" id="PF20148"/>
    </source>
</evidence>
<dbReference type="InterPro" id="IPR036689">
    <property type="entry name" value="ESAT-6-like_sf"/>
</dbReference>
<feature type="compositionally biased region" description="Basic and acidic residues" evidence="2">
    <location>
        <begin position="359"/>
        <end position="388"/>
    </location>
</feature>
<dbReference type="Pfam" id="PF25023">
    <property type="entry name" value="TEN_YD-shell"/>
    <property type="match status" value="1"/>
</dbReference>
<feature type="region of interest" description="Disordered" evidence="2">
    <location>
        <begin position="1501"/>
        <end position="1533"/>
    </location>
</feature>
<dbReference type="InterPro" id="IPR006530">
    <property type="entry name" value="YD"/>
</dbReference>
<dbReference type="SUPFAM" id="SSF69322">
    <property type="entry name" value="Tricorn protease domain 2"/>
    <property type="match status" value="1"/>
</dbReference>
<dbReference type="Gene3D" id="1.20.1260.20">
    <property type="entry name" value="PPE superfamily"/>
    <property type="match status" value="1"/>
</dbReference>
<protein>
    <submittedName>
        <fullName evidence="5">RHS repeat-associated core domain-containing protein</fullName>
    </submittedName>
</protein>
<feature type="region of interest" description="Disordered" evidence="2">
    <location>
        <begin position="1143"/>
        <end position="1179"/>
    </location>
</feature>
<evidence type="ECO:0000313" key="6">
    <source>
        <dbReference type="Proteomes" id="UP000198878"/>
    </source>
</evidence>
<feature type="domain" description="Teneurin-like YD-shell" evidence="4">
    <location>
        <begin position="882"/>
        <end position="1037"/>
    </location>
</feature>
<dbReference type="InterPro" id="IPR031325">
    <property type="entry name" value="RHS_repeat"/>
</dbReference>
<evidence type="ECO:0000256" key="2">
    <source>
        <dbReference type="SAM" id="MobiDB-lite"/>
    </source>
</evidence>
<keyword evidence="1" id="KW-0677">Repeat</keyword>
<feature type="domain" description="DUF6531" evidence="3">
    <location>
        <begin position="389"/>
        <end position="461"/>
    </location>
</feature>
<feature type="region of interest" description="Disordered" evidence="2">
    <location>
        <begin position="1452"/>
        <end position="1481"/>
    </location>
</feature>